<accession>A0A6J4NT72</accession>
<proteinExistence type="predicted"/>
<name>A0A6J4NT72_9ACTN</name>
<evidence type="ECO:0000313" key="1">
    <source>
        <dbReference type="EMBL" id="CAA9395079.1"/>
    </source>
</evidence>
<gene>
    <name evidence="1" type="ORF">AVDCRST_MAG55-313</name>
</gene>
<dbReference type="AlphaFoldDB" id="A0A6J4NT72"/>
<sequence length="37" mass="4066">MLGVARLPEDTPRVPSIRTSQNPLHLMLAGRLFHALG</sequence>
<organism evidence="1">
    <name type="scientific">uncultured Rubrobacteraceae bacterium</name>
    <dbReference type="NCBI Taxonomy" id="349277"/>
    <lineage>
        <taxon>Bacteria</taxon>
        <taxon>Bacillati</taxon>
        <taxon>Actinomycetota</taxon>
        <taxon>Rubrobacteria</taxon>
        <taxon>Rubrobacterales</taxon>
        <taxon>Rubrobacteraceae</taxon>
        <taxon>environmental samples</taxon>
    </lineage>
</organism>
<protein>
    <submittedName>
        <fullName evidence="1">Uncharacterized protein</fullName>
    </submittedName>
</protein>
<dbReference type="EMBL" id="CADCUZ010000014">
    <property type="protein sequence ID" value="CAA9395079.1"/>
    <property type="molecule type" value="Genomic_DNA"/>
</dbReference>
<reference evidence="1" key="1">
    <citation type="submission" date="2020-02" db="EMBL/GenBank/DDBJ databases">
        <authorList>
            <person name="Meier V. D."/>
        </authorList>
    </citation>
    <scope>NUCLEOTIDE SEQUENCE</scope>
    <source>
        <strain evidence="1">AVDCRST_MAG55</strain>
    </source>
</reference>